<dbReference type="AlphaFoldDB" id="A0A1I7WQ94"/>
<dbReference type="Pfam" id="PF00059">
    <property type="entry name" value="Lectin_C"/>
    <property type="match status" value="1"/>
</dbReference>
<feature type="domain" description="C-type lectin" evidence="1">
    <location>
        <begin position="43"/>
        <end position="74"/>
    </location>
</feature>
<sequence>MRFEVYIFGRTSGNVINETVASCDENWTFNSRLHSCYLAPHHPLTWYEAQKYCKTFGGNLVSVLTSKESKAVQGCTI</sequence>
<dbReference type="InterPro" id="IPR016187">
    <property type="entry name" value="CTDL_fold"/>
</dbReference>
<evidence type="ECO:0000313" key="3">
    <source>
        <dbReference type="WBParaSite" id="Hba_07343"/>
    </source>
</evidence>
<dbReference type="SUPFAM" id="SSF56436">
    <property type="entry name" value="C-type lectin-like"/>
    <property type="match status" value="1"/>
</dbReference>
<name>A0A1I7WQ94_HETBA</name>
<dbReference type="InterPro" id="IPR001304">
    <property type="entry name" value="C-type_lectin-like"/>
</dbReference>
<dbReference type="InterPro" id="IPR016186">
    <property type="entry name" value="C-type_lectin-like/link_sf"/>
</dbReference>
<evidence type="ECO:0000259" key="1">
    <source>
        <dbReference type="Pfam" id="PF00059"/>
    </source>
</evidence>
<evidence type="ECO:0000313" key="2">
    <source>
        <dbReference type="Proteomes" id="UP000095283"/>
    </source>
</evidence>
<dbReference type="WBParaSite" id="Hba_07343">
    <property type="protein sequence ID" value="Hba_07343"/>
    <property type="gene ID" value="Hba_07343"/>
</dbReference>
<organism evidence="2 3">
    <name type="scientific">Heterorhabditis bacteriophora</name>
    <name type="common">Entomopathogenic nematode worm</name>
    <dbReference type="NCBI Taxonomy" id="37862"/>
    <lineage>
        <taxon>Eukaryota</taxon>
        <taxon>Metazoa</taxon>
        <taxon>Ecdysozoa</taxon>
        <taxon>Nematoda</taxon>
        <taxon>Chromadorea</taxon>
        <taxon>Rhabditida</taxon>
        <taxon>Rhabditina</taxon>
        <taxon>Rhabditomorpha</taxon>
        <taxon>Strongyloidea</taxon>
        <taxon>Heterorhabditidae</taxon>
        <taxon>Heterorhabditis</taxon>
    </lineage>
</organism>
<dbReference type="Proteomes" id="UP000095283">
    <property type="component" value="Unplaced"/>
</dbReference>
<accession>A0A1I7WQ94</accession>
<dbReference type="CDD" id="cd00037">
    <property type="entry name" value="CLECT"/>
    <property type="match status" value="1"/>
</dbReference>
<dbReference type="Gene3D" id="3.10.100.10">
    <property type="entry name" value="Mannose-Binding Protein A, subunit A"/>
    <property type="match status" value="1"/>
</dbReference>
<protein>
    <submittedName>
        <fullName evidence="3">C-type lectin domain-containing protein</fullName>
    </submittedName>
</protein>
<keyword evidence="2" id="KW-1185">Reference proteome</keyword>
<proteinExistence type="predicted"/>
<reference evidence="3" key="1">
    <citation type="submission" date="2016-11" db="UniProtKB">
        <authorList>
            <consortium name="WormBaseParasite"/>
        </authorList>
    </citation>
    <scope>IDENTIFICATION</scope>
</reference>